<dbReference type="RefSeq" id="XP_033454455.1">
    <property type="nucleotide sequence ID" value="XM_033589596.1"/>
</dbReference>
<dbReference type="Pfam" id="PF19026">
    <property type="entry name" value="UBA_HYPK"/>
    <property type="match status" value="1"/>
</dbReference>
<dbReference type="OrthoDB" id="285219at2759"/>
<protein>
    <recommendedName>
        <fullName evidence="2">Nascent polypeptide-associated complex subunit alpha-like UBA domain-containing protein</fullName>
    </recommendedName>
</protein>
<feature type="compositionally biased region" description="Low complexity" evidence="1">
    <location>
        <begin position="13"/>
        <end position="23"/>
    </location>
</feature>
<name>A0A6A5S9R1_9PLEO</name>
<dbReference type="Proteomes" id="UP000800082">
    <property type="component" value="Unassembled WGS sequence"/>
</dbReference>
<sequence>MAEPQPSEIQEGAAVAHAPTATAADRKAAATLSSLDAQDDNGGGKKGVEGKALDQAMKNLNVKDAKVEAKTDGKVEMADVNLLIKELNVNKQTATDLLKRYEGSAVKAMSAFVAGRA</sequence>
<feature type="domain" description="Nascent polypeptide-associated complex subunit alpha-like UBA" evidence="2">
    <location>
        <begin position="74"/>
        <end position="113"/>
    </location>
</feature>
<dbReference type="EMBL" id="ML978956">
    <property type="protein sequence ID" value="KAF1934207.1"/>
    <property type="molecule type" value="Genomic_DNA"/>
</dbReference>
<evidence type="ECO:0000313" key="3">
    <source>
        <dbReference type="EMBL" id="KAF1934207.1"/>
    </source>
</evidence>
<dbReference type="AlphaFoldDB" id="A0A6A5S9R1"/>
<proteinExistence type="predicted"/>
<dbReference type="InterPro" id="IPR044034">
    <property type="entry name" value="NAC-like_UBA"/>
</dbReference>
<evidence type="ECO:0000256" key="1">
    <source>
        <dbReference type="SAM" id="MobiDB-lite"/>
    </source>
</evidence>
<gene>
    <name evidence="3" type="ORF">M421DRAFT_354</name>
</gene>
<dbReference type="GeneID" id="54347244"/>
<accession>A0A6A5S9R1</accession>
<feature type="region of interest" description="Disordered" evidence="1">
    <location>
        <begin position="1"/>
        <end position="49"/>
    </location>
</feature>
<evidence type="ECO:0000259" key="2">
    <source>
        <dbReference type="Pfam" id="PF19026"/>
    </source>
</evidence>
<organism evidence="3 4">
    <name type="scientific">Didymella exigua CBS 183.55</name>
    <dbReference type="NCBI Taxonomy" id="1150837"/>
    <lineage>
        <taxon>Eukaryota</taxon>
        <taxon>Fungi</taxon>
        <taxon>Dikarya</taxon>
        <taxon>Ascomycota</taxon>
        <taxon>Pezizomycotina</taxon>
        <taxon>Dothideomycetes</taxon>
        <taxon>Pleosporomycetidae</taxon>
        <taxon>Pleosporales</taxon>
        <taxon>Pleosporineae</taxon>
        <taxon>Didymellaceae</taxon>
        <taxon>Didymella</taxon>
    </lineage>
</organism>
<reference evidence="3" key="1">
    <citation type="journal article" date="2020" name="Stud. Mycol.">
        <title>101 Dothideomycetes genomes: a test case for predicting lifestyles and emergence of pathogens.</title>
        <authorList>
            <person name="Haridas S."/>
            <person name="Albert R."/>
            <person name="Binder M."/>
            <person name="Bloem J."/>
            <person name="Labutti K."/>
            <person name="Salamov A."/>
            <person name="Andreopoulos B."/>
            <person name="Baker S."/>
            <person name="Barry K."/>
            <person name="Bills G."/>
            <person name="Bluhm B."/>
            <person name="Cannon C."/>
            <person name="Castanera R."/>
            <person name="Culley D."/>
            <person name="Daum C."/>
            <person name="Ezra D."/>
            <person name="Gonzalez J."/>
            <person name="Henrissat B."/>
            <person name="Kuo A."/>
            <person name="Liang C."/>
            <person name="Lipzen A."/>
            <person name="Lutzoni F."/>
            <person name="Magnuson J."/>
            <person name="Mondo S."/>
            <person name="Nolan M."/>
            <person name="Ohm R."/>
            <person name="Pangilinan J."/>
            <person name="Park H.-J."/>
            <person name="Ramirez L."/>
            <person name="Alfaro M."/>
            <person name="Sun H."/>
            <person name="Tritt A."/>
            <person name="Yoshinaga Y."/>
            <person name="Zwiers L.-H."/>
            <person name="Turgeon B."/>
            <person name="Goodwin S."/>
            <person name="Spatafora J."/>
            <person name="Crous P."/>
            <person name="Grigoriev I."/>
        </authorList>
    </citation>
    <scope>NUCLEOTIDE SEQUENCE</scope>
    <source>
        <strain evidence="3">CBS 183.55</strain>
    </source>
</reference>
<evidence type="ECO:0000313" key="4">
    <source>
        <dbReference type="Proteomes" id="UP000800082"/>
    </source>
</evidence>
<keyword evidence="4" id="KW-1185">Reference proteome</keyword>